<feature type="domain" description="Metallo-beta-lactamase" evidence="1">
    <location>
        <begin position="16"/>
        <end position="219"/>
    </location>
</feature>
<sequence length="239" mass="26257">MKLIMDGISCIEGLRLGNVYVLEASDGLTLVDTSTPTAFPKIEKDILRSGYQLGDIKRILLTHAHWDHYGSLAALIQATGAKVYAHHRYESAVIRGEKKPLHPNPAQLGGFDRLVYTAWVRPHLRNNVSVPVDYELKEGDTLDEVFPGLVVVDEPGHSPGQCGFWLPEQRLLLGGDVMMRAPSGRFLLPMVAATPDLDEAKRSIRKVAELNVDILCLGHGKPYRGNAASALKNFASQLV</sequence>
<name>A0A8J3IAD9_9CHLR</name>
<gene>
    <name evidence="2" type="ORF">KSX_83910</name>
</gene>
<dbReference type="CDD" id="cd07721">
    <property type="entry name" value="yflN-like_MBL-fold"/>
    <property type="match status" value="1"/>
</dbReference>
<dbReference type="Pfam" id="PF00753">
    <property type="entry name" value="Lactamase_B"/>
    <property type="match status" value="1"/>
</dbReference>
<dbReference type="RefSeq" id="WP_220199279.1">
    <property type="nucleotide sequence ID" value="NZ_BNJF01000007.1"/>
</dbReference>
<accession>A0A8J3IAD9</accession>
<dbReference type="PANTHER" id="PTHR42951">
    <property type="entry name" value="METALLO-BETA-LACTAMASE DOMAIN-CONTAINING"/>
    <property type="match status" value="1"/>
</dbReference>
<dbReference type="InterPro" id="IPR036866">
    <property type="entry name" value="RibonucZ/Hydroxyglut_hydro"/>
</dbReference>
<dbReference type="AlphaFoldDB" id="A0A8J3IAD9"/>
<keyword evidence="3" id="KW-1185">Reference proteome</keyword>
<dbReference type="InterPro" id="IPR050855">
    <property type="entry name" value="NDM-1-like"/>
</dbReference>
<evidence type="ECO:0000313" key="3">
    <source>
        <dbReference type="Proteomes" id="UP000612362"/>
    </source>
</evidence>
<dbReference type="SUPFAM" id="SSF56281">
    <property type="entry name" value="Metallo-hydrolase/oxidoreductase"/>
    <property type="match status" value="1"/>
</dbReference>
<dbReference type="SMART" id="SM00849">
    <property type="entry name" value="Lactamase_B"/>
    <property type="match status" value="1"/>
</dbReference>
<dbReference type="EMBL" id="BNJF01000007">
    <property type="protein sequence ID" value="GHO50228.1"/>
    <property type="molecule type" value="Genomic_DNA"/>
</dbReference>
<protein>
    <submittedName>
        <fullName evidence="2">MBL fold metallo-hydrolase</fullName>
    </submittedName>
</protein>
<proteinExistence type="predicted"/>
<dbReference type="Gene3D" id="3.60.15.10">
    <property type="entry name" value="Ribonuclease Z/Hydroxyacylglutathione hydrolase-like"/>
    <property type="match status" value="1"/>
</dbReference>
<dbReference type="Proteomes" id="UP000612362">
    <property type="component" value="Unassembled WGS sequence"/>
</dbReference>
<reference evidence="2" key="1">
    <citation type="submission" date="2020-10" db="EMBL/GenBank/DDBJ databases">
        <title>Taxonomic study of unclassified bacteria belonging to the class Ktedonobacteria.</title>
        <authorList>
            <person name="Yabe S."/>
            <person name="Wang C.M."/>
            <person name="Zheng Y."/>
            <person name="Sakai Y."/>
            <person name="Cavaletti L."/>
            <person name="Monciardini P."/>
            <person name="Donadio S."/>
        </authorList>
    </citation>
    <scope>NUCLEOTIDE SEQUENCE</scope>
    <source>
        <strain evidence="2">SOSP1-1</strain>
    </source>
</reference>
<dbReference type="PANTHER" id="PTHR42951:SF4">
    <property type="entry name" value="ACYL-COENZYME A THIOESTERASE MBLAC2"/>
    <property type="match status" value="1"/>
</dbReference>
<comment type="caution">
    <text evidence="2">The sequence shown here is derived from an EMBL/GenBank/DDBJ whole genome shotgun (WGS) entry which is preliminary data.</text>
</comment>
<organism evidence="2 3">
    <name type="scientific">Ktedonospora formicarum</name>
    <dbReference type="NCBI Taxonomy" id="2778364"/>
    <lineage>
        <taxon>Bacteria</taxon>
        <taxon>Bacillati</taxon>
        <taxon>Chloroflexota</taxon>
        <taxon>Ktedonobacteria</taxon>
        <taxon>Ktedonobacterales</taxon>
        <taxon>Ktedonobacteraceae</taxon>
        <taxon>Ktedonospora</taxon>
    </lineage>
</organism>
<evidence type="ECO:0000313" key="2">
    <source>
        <dbReference type="EMBL" id="GHO50228.1"/>
    </source>
</evidence>
<dbReference type="InterPro" id="IPR001279">
    <property type="entry name" value="Metallo-B-lactamas"/>
</dbReference>
<evidence type="ECO:0000259" key="1">
    <source>
        <dbReference type="SMART" id="SM00849"/>
    </source>
</evidence>